<feature type="region of interest" description="Disordered" evidence="1">
    <location>
        <begin position="196"/>
        <end position="217"/>
    </location>
</feature>
<accession>A0AAD8VGG1</accession>
<name>A0AAD8VGG1_LOLMU</name>
<evidence type="ECO:0000313" key="3">
    <source>
        <dbReference type="EMBL" id="KAK1605509.1"/>
    </source>
</evidence>
<organism evidence="3 4">
    <name type="scientific">Lolium multiflorum</name>
    <name type="common">Italian ryegrass</name>
    <name type="synonym">Lolium perenne subsp. multiflorum</name>
    <dbReference type="NCBI Taxonomy" id="4521"/>
    <lineage>
        <taxon>Eukaryota</taxon>
        <taxon>Viridiplantae</taxon>
        <taxon>Streptophyta</taxon>
        <taxon>Embryophyta</taxon>
        <taxon>Tracheophyta</taxon>
        <taxon>Spermatophyta</taxon>
        <taxon>Magnoliopsida</taxon>
        <taxon>Liliopsida</taxon>
        <taxon>Poales</taxon>
        <taxon>Poaceae</taxon>
        <taxon>BOP clade</taxon>
        <taxon>Pooideae</taxon>
        <taxon>Poodae</taxon>
        <taxon>Poeae</taxon>
        <taxon>Poeae Chloroplast Group 2 (Poeae type)</taxon>
        <taxon>Loliodinae</taxon>
        <taxon>Loliinae</taxon>
        <taxon>Lolium</taxon>
    </lineage>
</organism>
<evidence type="ECO:0000256" key="1">
    <source>
        <dbReference type="SAM" id="MobiDB-lite"/>
    </source>
</evidence>
<feature type="domain" description="Transposase-associated" evidence="2">
    <location>
        <begin position="97"/>
        <end position="168"/>
    </location>
</feature>
<comment type="caution">
    <text evidence="3">The sequence shown here is derived from an EMBL/GenBank/DDBJ whole genome shotgun (WGS) entry which is preliminary data.</text>
</comment>
<feature type="compositionally biased region" description="Low complexity" evidence="1">
    <location>
        <begin position="1"/>
        <end position="11"/>
    </location>
</feature>
<dbReference type="PANTHER" id="PTHR10775:SF185">
    <property type="entry name" value="OS08G0208400 PROTEIN"/>
    <property type="match status" value="1"/>
</dbReference>
<proteinExistence type="predicted"/>
<protein>
    <recommendedName>
        <fullName evidence="2">Transposase-associated domain-containing protein</fullName>
    </recommendedName>
</protein>
<dbReference type="AlphaFoldDB" id="A0AAD8VGG1"/>
<evidence type="ECO:0000313" key="4">
    <source>
        <dbReference type="Proteomes" id="UP001231189"/>
    </source>
</evidence>
<feature type="region of interest" description="Disordered" evidence="1">
    <location>
        <begin position="1"/>
        <end position="20"/>
    </location>
</feature>
<dbReference type="InterPro" id="IPR029480">
    <property type="entry name" value="Transpos_assoc"/>
</dbReference>
<dbReference type="EMBL" id="JAUUTY010000007">
    <property type="protein sequence ID" value="KAK1605509.1"/>
    <property type="molecule type" value="Genomic_DNA"/>
</dbReference>
<dbReference type="PANTHER" id="PTHR10775">
    <property type="entry name" value="OS08G0208400 PROTEIN"/>
    <property type="match status" value="1"/>
</dbReference>
<gene>
    <name evidence="3" type="ORF">QYE76_029182</name>
</gene>
<feature type="compositionally biased region" description="Acidic residues" evidence="1">
    <location>
        <begin position="196"/>
        <end position="216"/>
    </location>
</feature>
<reference evidence="3" key="1">
    <citation type="submission" date="2023-07" db="EMBL/GenBank/DDBJ databases">
        <title>A chromosome-level genome assembly of Lolium multiflorum.</title>
        <authorList>
            <person name="Chen Y."/>
            <person name="Copetti D."/>
            <person name="Kolliker R."/>
            <person name="Studer B."/>
        </authorList>
    </citation>
    <scope>NUCLEOTIDE SEQUENCE</scope>
    <source>
        <strain evidence="3">02402/16</strain>
        <tissue evidence="3">Leaf</tissue>
    </source>
</reference>
<dbReference type="Pfam" id="PF13963">
    <property type="entry name" value="Transpos_assoc"/>
    <property type="match status" value="1"/>
</dbReference>
<evidence type="ECO:0000259" key="2">
    <source>
        <dbReference type="Pfam" id="PF13963"/>
    </source>
</evidence>
<keyword evidence="4" id="KW-1185">Reference proteome</keyword>
<sequence length="498" mass="57580">MPSSTRSSTTPTTPPIDRRRGMELRSLTLFLMEPTTQSTTSYTHDVELEQDVRVAGRTPRQPRHGCAGLPTVGSHRAPGARARLLQHQAIATMSHPWMYGNRCAPAFREGVNSFLLVAEANKSKQGFMCCPCLKCKNEKDYSCSRDIKSHLLRFGFMSSYNVWTKHGEEGVMMEDGDEEEDNDDQYRSMFSECDDTAMEDNEEEGGEEQASDDPVDDDLRRAISDARRDCGTDKERLQFDKMLEDHHKLLYPGCEDGQRKLGSILELLKWKAEVGVTDSGFEKLMIILKKLFPRNNELPIRKDDPGDVEGEPPRKRVPAKVMWYAPIIPRLKRLFRNKEHAKLMRWHMEERKKDAMLRHPADGRQWRNIGREFLDFAEQLYLLAKLPSSNICTFQGYEINGNTFYTIDQDKKSTNQNSGVRFDAKDENGKTTTYYGYIEEIWELDYGPTFKARHRFYFVLFLRQGVVRYMLYLIERCVHPRVLILADSFVPVAPTNRD</sequence>
<dbReference type="Proteomes" id="UP001231189">
    <property type="component" value="Unassembled WGS sequence"/>
</dbReference>